<gene>
    <name evidence="2" type="ORF">AHMF7605_22450</name>
</gene>
<dbReference type="Proteomes" id="UP000240357">
    <property type="component" value="Unassembled WGS sequence"/>
</dbReference>
<dbReference type="AlphaFoldDB" id="A0A2T2YKN0"/>
<dbReference type="RefSeq" id="WP_106932240.1">
    <property type="nucleotide sequence ID" value="NZ_PYFT01000001.1"/>
</dbReference>
<evidence type="ECO:0000313" key="2">
    <source>
        <dbReference type="EMBL" id="PSR56062.1"/>
    </source>
</evidence>
<dbReference type="Pfam" id="PF18962">
    <property type="entry name" value="Por_Secre_tail"/>
    <property type="match status" value="1"/>
</dbReference>
<feature type="domain" description="Secretion system C-terminal sorting" evidence="1">
    <location>
        <begin position="398"/>
        <end position="468"/>
    </location>
</feature>
<evidence type="ECO:0000259" key="1">
    <source>
        <dbReference type="Pfam" id="PF18962"/>
    </source>
</evidence>
<keyword evidence="3" id="KW-1185">Reference proteome</keyword>
<organism evidence="2 3">
    <name type="scientific">Adhaeribacter arboris</name>
    <dbReference type="NCBI Taxonomy" id="2072846"/>
    <lineage>
        <taxon>Bacteria</taxon>
        <taxon>Pseudomonadati</taxon>
        <taxon>Bacteroidota</taxon>
        <taxon>Cytophagia</taxon>
        <taxon>Cytophagales</taxon>
        <taxon>Hymenobacteraceae</taxon>
        <taxon>Adhaeribacter</taxon>
    </lineage>
</organism>
<dbReference type="Gene3D" id="2.60.40.3080">
    <property type="match status" value="1"/>
</dbReference>
<dbReference type="InterPro" id="IPR026444">
    <property type="entry name" value="Secre_tail"/>
</dbReference>
<reference evidence="2 3" key="1">
    <citation type="submission" date="2018-03" db="EMBL/GenBank/DDBJ databases">
        <title>Adhaeribacter sp. HMF7605 Genome sequencing and assembly.</title>
        <authorList>
            <person name="Kang H."/>
            <person name="Kang J."/>
            <person name="Cha I."/>
            <person name="Kim H."/>
            <person name="Joh K."/>
        </authorList>
    </citation>
    <scope>NUCLEOTIDE SEQUENCE [LARGE SCALE GENOMIC DNA]</scope>
    <source>
        <strain evidence="2 3">HMF7605</strain>
    </source>
</reference>
<evidence type="ECO:0000313" key="3">
    <source>
        <dbReference type="Proteomes" id="UP000240357"/>
    </source>
</evidence>
<comment type="caution">
    <text evidence="2">The sequence shown here is derived from an EMBL/GenBank/DDBJ whole genome shotgun (WGS) entry which is preliminary data.</text>
</comment>
<name>A0A2T2YKN0_9BACT</name>
<dbReference type="EMBL" id="PYFT01000001">
    <property type="protein sequence ID" value="PSR56062.1"/>
    <property type="molecule type" value="Genomic_DNA"/>
</dbReference>
<dbReference type="OrthoDB" id="863842at2"/>
<dbReference type="NCBIfam" id="TIGR04183">
    <property type="entry name" value="Por_Secre_tail"/>
    <property type="match status" value="1"/>
</dbReference>
<sequence>MRLLLLIAVVLLTGNLSYGQDQLYLTKRIDFTDHQGDSESLSTIALTPNKFVIAYLQGGFWEGRIRIGSISKDSTITLNKPTSFSTDMVINGLEVTRLTNTTFILTARTNSTTTIRVCEVISDDFIIVGNPIRLASPFVYDFSLVALSEDSFLIAYMEPITQLGKCLIGKVKDVISISLGPSHNFTLSSMNNSTIISLDTLSSTKFVIAYGYDGGTALIGSIEANGTIAFGNPYRFSTEDCYSVRAVGLHENQFALVYTENYWDHQSVVQLGTTTEKEISFSQKFTFHEDQNIGISATKLSADRIVIGFDNISPGGVFQGNILLVDIHKDLVGFSEKITSPDMLYVNGNKPVAVLNQKRCIFLYNDNNSQAGFLRLASTEKYQIVTAVPGEIRLDYSIFPNPTKDFINIKMEKSSRQAMVKLYNVTGKIFYKEEFKSATRINISNYPKGTYLLQINDGKKIRNSKIIVE</sequence>
<protein>
    <recommendedName>
        <fullName evidence="1">Secretion system C-terminal sorting domain-containing protein</fullName>
    </recommendedName>
</protein>
<accession>A0A2T2YKN0</accession>
<proteinExistence type="predicted"/>